<keyword evidence="2" id="KW-1185">Reference proteome</keyword>
<dbReference type="GO" id="GO:0047262">
    <property type="term" value="F:polygalacturonate 4-alpha-galacturonosyltransferase activity"/>
    <property type="evidence" value="ECO:0007669"/>
    <property type="project" value="InterPro"/>
</dbReference>
<comment type="caution">
    <text evidence="1">The sequence shown here is derived from an EMBL/GenBank/DDBJ whole genome shotgun (WGS) entry which is preliminary data.</text>
</comment>
<sequence length="268" mass="30169">MVRGQGNGRVVANHAVVGRGAPRLGARVPVPRMPAVARGLRTNVRRGRGLGFGVGRGALPVDEVVAETSVHLGQNYVPEVTHDKIVVPPTPAMIPLGDFQQVFQMFMQQQNVNQGTLKTNTLRLNSVQQDIGDELKEPTFVVYNDEDTDYLLKVDDRQSFDILERNGSLKHYLKLEEFSSVLQRIKSMEGTLYKASQIYTDYPAMATKIRAMTNNAEEQFRAHKNKVTYLVQLASWTTPKGLHCLSMRLTADYFARSPEEQELLNRRK</sequence>
<organism evidence="1 2">
    <name type="scientific">Kingdonia uniflora</name>
    <dbReference type="NCBI Taxonomy" id="39325"/>
    <lineage>
        <taxon>Eukaryota</taxon>
        <taxon>Viridiplantae</taxon>
        <taxon>Streptophyta</taxon>
        <taxon>Embryophyta</taxon>
        <taxon>Tracheophyta</taxon>
        <taxon>Spermatophyta</taxon>
        <taxon>Magnoliopsida</taxon>
        <taxon>Ranunculales</taxon>
        <taxon>Circaeasteraceae</taxon>
        <taxon>Kingdonia</taxon>
    </lineage>
</organism>
<dbReference type="AlphaFoldDB" id="A0A7J7MR98"/>
<dbReference type="Proteomes" id="UP000541444">
    <property type="component" value="Unassembled WGS sequence"/>
</dbReference>
<dbReference type="InterPro" id="IPR029993">
    <property type="entry name" value="GAUT"/>
</dbReference>
<protein>
    <submittedName>
        <fullName evidence="1">Uncharacterized protein</fullName>
    </submittedName>
</protein>
<evidence type="ECO:0000313" key="2">
    <source>
        <dbReference type="Proteomes" id="UP000541444"/>
    </source>
</evidence>
<reference evidence="1 2" key="1">
    <citation type="journal article" date="2020" name="IScience">
        <title>Genome Sequencing of the Endangered Kingdonia uniflora (Circaeasteraceae, Ranunculales) Reveals Potential Mechanisms of Evolutionary Specialization.</title>
        <authorList>
            <person name="Sun Y."/>
            <person name="Deng T."/>
            <person name="Zhang A."/>
            <person name="Moore M.J."/>
            <person name="Landis J.B."/>
            <person name="Lin N."/>
            <person name="Zhang H."/>
            <person name="Zhang X."/>
            <person name="Huang J."/>
            <person name="Zhang X."/>
            <person name="Sun H."/>
            <person name="Wang H."/>
        </authorList>
    </citation>
    <scope>NUCLEOTIDE SEQUENCE [LARGE SCALE GENOMIC DNA]</scope>
    <source>
        <strain evidence="1">TB1705</strain>
        <tissue evidence="1">Leaf</tissue>
    </source>
</reference>
<dbReference type="EMBL" id="JACGCM010001281">
    <property type="protein sequence ID" value="KAF6157238.1"/>
    <property type="molecule type" value="Genomic_DNA"/>
</dbReference>
<accession>A0A7J7MR98</accession>
<dbReference type="OrthoDB" id="1709738at2759"/>
<name>A0A7J7MR98_9MAGN</name>
<proteinExistence type="predicted"/>
<evidence type="ECO:0000313" key="1">
    <source>
        <dbReference type="EMBL" id="KAF6157238.1"/>
    </source>
</evidence>
<gene>
    <name evidence="1" type="ORF">GIB67_041699</name>
</gene>
<dbReference type="PANTHER" id="PTHR32116:SF0">
    <property type="entry name" value="GALACTURONOSYLTRANSFERASE 6-RELATED"/>
    <property type="match status" value="1"/>
</dbReference>
<dbReference type="PANTHER" id="PTHR32116">
    <property type="entry name" value="GALACTURONOSYLTRANSFERASE 4-RELATED"/>
    <property type="match status" value="1"/>
</dbReference>